<dbReference type="OrthoDB" id="983143at2"/>
<dbReference type="RefSeq" id="WP_036851408.1">
    <property type="nucleotide sequence ID" value="NZ_JQJD01000030.1"/>
</dbReference>
<dbReference type="Pfam" id="PF18939">
    <property type="entry name" value="DUF5686"/>
    <property type="match status" value="1"/>
</dbReference>
<evidence type="ECO:0000313" key="2">
    <source>
        <dbReference type="EMBL" id="KGN81242.1"/>
    </source>
</evidence>
<feature type="chain" id="PRO_5001998454" description="CarboxypepD_reg-like domain-containing protein" evidence="1">
    <location>
        <begin position="32"/>
        <end position="936"/>
    </location>
</feature>
<comment type="caution">
    <text evidence="2">The sequence shown here is derived from an EMBL/GenBank/DDBJ whole genome shotgun (WGS) entry which is preliminary data.</text>
</comment>
<dbReference type="SUPFAM" id="SSF49464">
    <property type="entry name" value="Carboxypeptidase regulatory domain-like"/>
    <property type="match status" value="1"/>
</dbReference>
<gene>
    <name evidence="2" type="ORF">HQ35_04565</name>
</gene>
<evidence type="ECO:0008006" key="4">
    <source>
        <dbReference type="Google" id="ProtNLM"/>
    </source>
</evidence>
<evidence type="ECO:0000256" key="1">
    <source>
        <dbReference type="SAM" id="SignalP"/>
    </source>
</evidence>
<proteinExistence type="predicted"/>
<accession>A0A0A2EU58</accession>
<protein>
    <recommendedName>
        <fullName evidence="4">CarboxypepD_reg-like domain-containing protein</fullName>
    </recommendedName>
</protein>
<dbReference type="Proteomes" id="UP000030125">
    <property type="component" value="Unassembled WGS sequence"/>
</dbReference>
<dbReference type="Pfam" id="PF13715">
    <property type="entry name" value="CarbopepD_reg_2"/>
    <property type="match status" value="1"/>
</dbReference>
<dbReference type="eggNOG" id="COG1470">
    <property type="taxonomic scope" value="Bacteria"/>
</dbReference>
<dbReference type="STRING" id="36874.HQ34_03795"/>
<dbReference type="InterPro" id="IPR043741">
    <property type="entry name" value="DUF5686"/>
</dbReference>
<dbReference type="InterPro" id="IPR008969">
    <property type="entry name" value="CarboxyPept-like_regulatory"/>
</dbReference>
<keyword evidence="3" id="KW-1185">Reference proteome</keyword>
<keyword evidence="1" id="KW-0732">Signal</keyword>
<reference evidence="2 3" key="1">
    <citation type="submission" date="2014-08" db="EMBL/GenBank/DDBJ databases">
        <title>Porphyromonas cangingivalis strain:COT-109_OH1386 Genome sequencing.</title>
        <authorList>
            <person name="Wallis C."/>
            <person name="Deusch O."/>
            <person name="O'Flynn C."/>
            <person name="Davis I."/>
            <person name="Jospin G."/>
            <person name="Darling A.E."/>
            <person name="Coil D.A."/>
            <person name="Alexiev A."/>
            <person name="Horsfall A."/>
            <person name="Kirkwood N."/>
            <person name="Harris S."/>
            <person name="Eisen J.A."/>
        </authorList>
    </citation>
    <scope>NUCLEOTIDE SEQUENCE [LARGE SCALE GENOMIC DNA]</scope>
    <source>
        <strain evidence="3">COT-109 OH1386</strain>
    </source>
</reference>
<dbReference type="Gene3D" id="2.60.40.1120">
    <property type="entry name" value="Carboxypeptidase-like, regulatory domain"/>
    <property type="match status" value="1"/>
</dbReference>
<sequence>MHHSNLLVHRRKIVFGFFLLCSLLLTTNSKAQDVETHGGESVSGRIIDKKTDQGIPHATLFIKEVQRGAVANENGFFNLHLTPGQYSVIIRSLGYRSQQASIRVSEGDSEFKFALSPISYALGDVNVNLSNRNEDPAYAIMRRVMNRTPIYEKMIERYVSLTYTKGSTMLEKVPFYLRKVKSDGISMNDLVGKRFVIEGEVKTTYTAPEDYDYHTLSMRSSVPEELNKSGKGLGILNSMMSNIYGKNIGLGQGGSIPSPIRLNGLYTYKYKLQGINTEGEETIYHISFVDQETNSAMGDLWISDKVWTPVRVIVNLRIQAVMDQKLEVTLNPVREDVYMPTSYALNMNLAVLGIKMNFKYYSSTSYKELKLNESMLALKEERAEDEQKILPKEDLLTPTKRSTQRRIEKDLMLIENKMDTLGLQLKDKYMIPIRRKSIKSTMDSLALSKDSTYWKHVITTPLTEDELRSYAIRDSLMAISKREKILSPKRKGERTGQDPVSTVLFGYDKLFGQKWTVGIDGLALMLFKNYRYSDGLWMGPSFFLKYHNRNFDNPFSFELSPGIYYTTLNKQIYWDVQADIKYAGMRRGAFSLSAGRHSEDIGDTKMSVIENLENNFFTLIDGRYTYMFYDKTYLRAENKIDLFNGVTLTLGGEYKRSAYLPDNHVWGITKQERMSWLNFMNARMTSDRYYSMDTHNSSTIDVSLTFNTHPYYKVNLGQKSVLNEKNFDREVLEVSRSSDRDGKRTLSISLDTSTNDADWRYRNYAFFTLKYKHALPRPNTLDSDYSLFVASVYGVSSLSRFYVIQYDLAFGFYPHRTRMYVDDMHYVKRANTSEMKNRELLFYTLPPYTYASQMFGKANISAPLPKILGHVFGKMKGLTQEKIFLKGYWDKVSPTKPYLEAGYSIGLPTGTQIGVFYGGYNFKEDNGLAIRVGLRL</sequence>
<feature type="signal peptide" evidence="1">
    <location>
        <begin position="1"/>
        <end position="31"/>
    </location>
</feature>
<organism evidence="2 3">
    <name type="scientific">Porphyromonas cangingivalis</name>
    <dbReference type="NCBI Taxonomy" id="36874"/>
    <lineage>
        <taxon>Bacteria</taxon>
        <taxon>Pseudomonadati</taxon>
        <taxon>Bacteroidota</taxon>
        <taxon>Bacteroidia</taxon>
        <taxon>Bacteroidales</taxon>
        <taxon>Porphyromonadaceae</taxon>
        <taxon>Porphyromonas</taxon>
    </lineage>
</organism>
<name>A0A0A2EU58_PORCN</name>
<dbReference type="EMBL" id="JQJD01000030">
    <property type="protein sequence ID" value="KGN81242.1"/>
    <property type="molecule type" value="Genomic_DNA"/>
</dbReference>
<evidence type="ECO:0000313" key="3">
    <source>
        <dbReference type="Proteomes" id="UP000030125"/>
    </source>
</evidence>
<dbReference type="AlphaFoldDB" id="A0A0A2EU58"/>